<sequence length="264" mass="28000">PTRLLKSSGSSFDSTSSPYPAIAFSNLSGIGHNYSSQAVKPDTPGQAVKPDTTRPLAPSKALTMTATVSSTVVTSKSNSIAPTLNKSMSSHLLQSSSIATIKQQDIFKKNVSSQSAPVISNYVNLSDSKSSPVIIVPSENSGIPLLRISSQNAYTSPPIVQVFVFNSIAPKTNSTTATIGQVPTLVTKPMDMFQPIAPAPVSAADAESKQDESSLNELRRRRTHQCNIPGCGKTYFKSSHLKAHVRTHTGNFSVILIVGSTHGF</sequence>
<evidence type="ECO:0000313" key="10">
    <source>
        <dbReference type="EMBL" id="CAL1539788.1"/>
    </source>
</evidence>
<keyword evidence="3" id="KW-0862">Zinc</keyword>
<proteinExistence type="predicted"/>
<dbReference type="PROSITE" id="PS00028">
    <property type="entry name" value="ZINC_FINGER_C2H2_1"/>
    <property type="match status" value="1"/>
</dbReference>
<dbReference type="GO" id="GO:0008270">
    <property type="term" value="F:zinc ion binding"/>
    <property type="evidence" value="ECO:0007669"/>
    <property type="project" value="UniProtKB-KW"/>
</dbReference>
<keyword evidence="11" id="KW-1185">Reference proteome</keyword>
<dbReference type="PANTHER" id="PTHR23235">
    <property type="entry name" value="KRUEPPEL-LIKE TRANSCRIPTION FACTOR"/>
    <property type="match status" value="1"/>
</dbReference>
<protein>
    <recommendedName>
        <fullName evidence="9">C2H2-type domain-containing protein</fullName>
    </recommendedName>
</protein>
<dbReference type="InterPro" id="IPR013087">
    <property type="entry name" value="Znf_C2H2_type"/>
</dbReference>
<evidence type="ECO:0000256" key="8">
    <source>
        <dbReference type="SAM" id="MobiDB-lite"/>
    </source>
</evidence>
<evidence type="ECO:0000256" key="7">
    <source>
        <dbReference type="PROSITE-ProRule" id="PRU00042"/>
    </source>
</evidence>
<evidence type="ECO:0000259" key="9">
    <source>
        <dbReference type="PROSITE" id="PS50157"/>
    </source>
</evidence>
<evidence type="ECO:0000256" key="6">
    <source>
        <dbReference type="ARBA" id="ARBA00023163"/>
    </source>
</evidence>
<evidence type="ECO:0000313" key="11">
    <source>
        <dbReference type="Proteomes" id="UP001497497"/>
    </source>
</evidence>
<dbReference type="GO" id="GO:0000981">
    <property type="term" value="F:DNA-binding transcription factor activity, RNA polymerase II-specific"/>
    <property type="evidence" value="ECO:0007669"/>
    <property type="project" value="TreeGrafter"/>
</dbReference>
<name>A0AAV2I4Z7_LYMST</name>
<keyword evidence="5" id="KW-0238">DNA-binding</keyword>
<keyword evidence="6" id="KW-0804">Transcription</keyword>
<organism evidence="10 11">
    <name type="scientific">Lymnaea stagnalis</name>
    <name type="common">Great pond snail</name>
    <name type="synonym">Helix stagnalis</name>
    <dbReference type="NCBI Taxonomy" id="6523"/>
    <lineage>
        <taxon>Eukaryota</taxon>
        <taxon>Metazoa</taxon>
        <taxon>Spiralia</taxon>
        <taxon>Lophotrochozoa</taxon>
        <taxon>Mollusca</taxon>
        <taxon>Gastropoda</taxon>
        <taxon>Heterobranchia</taxon>
        <taxon>Euthyneura</taxon>
        <taxon>Panpulmonata</taxon>
        <taxon>Hygrophila</taxon>
        <taxon>Lymnaeoidea</taxon>
        <taxon>Lymnaeidae</taxon>
        <taxon>Lymnaea</taxon>
    </lineage>
</organism>
<comment type="caution">
    <text evidence="10">The sequence shown here is derived from an EMBL/GenBank/DDBJ whole genome shotgun (WGS) entry which is preliminary data.</text>
</comment>
<keyword evidence="2 7" id="KW-0863">Zinc-finger</keyword>
<reference evidence="10 11" key="1">
    <citation type="submission" date="2024-04" db="EMBL/GenBank/DDBJ databases">
        <authorList>
            <consortium name="Genoscope - CEA"/>
            <person name="William W."/>
        </authorList>
    </citation>
    <scope>NUCLEOTIDE SEQUENCE [LARGE SCALE GENOMIC DNA]</scope>
</reference>
<dbReference type="SMART" id="SM00355">
    <property type="entry name" value="ZnF_C2H2"/>
    <property type="match status" value="1"/>
</dbReference>
<evidence type="ECO:0000256" key="2">
    <source>
        <dbReference type="ARBA" id="ARBA00022771"/>
    </source>
</evidence>
<feature type="domain" description="C2H2-type" evidence="9">
    <location>
        <begin position="224"/>
        <end position="253"/>
    </location>
</feature>
<keyword evidence="1" id="KW-0479">Metal-binding</keyword>
<feature type="region of interest" description="Disordered" evidence="8">
    <location>
        <begin position="35"/>
        <end position="56"/>
    </location>
</feature>
<dbReference type="InterPro" id="IPR036236">
    <property type="entry name" value="Znf_C2H2_sf"/>
</dbReference>
<evidence type="ECO:0000256" key="1">
    <source>
        <dbReference type="ARBA" id="ARBA00022723"/>
    </source>
</evidence>
<dbReference type="AlphaFoldDB" id="A0AAV2I4Z7"/>
<evidence type="ECO:0000256" key="4">
    <source>
        <dbReference type="ARBA" id="ARBA00023015"/>
    </source>
</evidence>
<keyword evidence="4" id="KW-0805">Transcription regulation</keyword>
<dbReference type="FunFam" id="3.30.160.60:FF:002639">
    <property type="entry name" value="Kruppel-Like Factor (Zinc finger protein)"/>
    <property type="match status" value="1"/>
</dbReference>
<dbReference type="GO" id="GO:0000978">
    <property type="term" value="F:RNA polymerase II cis-regulatory region sequence-specific DNA binding"/>
    <property type="evidence" value="ECO:0007669"/>
    <property type="project" value="TreeGrafter"/>
</dbReference>
<evidence type="ECO:0000256" key="5">
    <source>
        <dbReference type="ARBA" id="ARBA00023125"/>
    </source>
</evidence>
<feature type="non-terminal residue" evidence="10">
    <location>
        <position position="1"/>
    </location>
</feature>
<dbReference type="Proteomes" id="UP001497497">
    <property type="component" value="Unassembled WGS sequence"/>
</dbReference>
<dbReference type="EMBL" id="CAXITT010000355">
    <property type="protein sequence ID" value="CAL1539788.1"/>
    <property type="molecule type" value="Genomic_DNA"/>
</dbReference>
<evidence type="ECO:0000256" key="3">
    <source>
        <dbReference type="ARBA" id="ARBA00022833"/>
    </source>
</evidence>
<accession>A0AAV2I4Z7</accession>
<dbReference type="Gene3D" id="3.30.160.60">
    <property type="entry name" value="Classic Zinc Finger"/>
    <property type="match status" value="1"/>
</dbReference>
<gene>
    <name evidence="10" type="ORF">GSLYS_00013521001</name>
</gene>
<dbReference type="PROSITE" id="PS50157">
    <property type="entry name" value="ZINC_FINGER_C2H2_2"/>
    <property type="match status" value="1"/>
</dbReference>
<dbReference type="PANTHER" id="PTHR23235:SF164">
    <property type="entry name" value="C2H2-TYPE DOMAIN-CONTAINING PROTEIN"/>
    <property type="match status" value="1"/>
</dbReference>
<dbReference type="SUPFAM" id="SSF57667">
    <property type="entry name" value="beta-beta-alpha zinc fingers"/>
    <property type="match status" value="1"/>
</dbReference>
<feature type="region of interest" description="Disordered" evidence="8">
    <location>
        <begin position="200"/>
        <end position="221"/>
    </location>
</feature>